<dbReference type="SUPFAM" id="SSF161098">
    <property type="entry name" value="MetI-like"/>
    <property type="match status" value="1"/>
</dbReference>
<dbReference type="InterPro" id="IPR051613">
    <property type="entry name" value="ABC_transp_permease_HisMQ"/>
</dbReference>
<keyword evidence="12" id="KW-1185">Reference proteome</keyword>
<evidence type="ECO:0000313" key="12">
    <source>
        <dbReference type="Proteomes" id="UP000199101"/>
    </source>
</evidence>
<keyword evidence="3 9" id="KW-0813">Transport</keyword>
<feature type="domain" description="ABC transmembrane type-1" evidence="10">
    <location>
        <begin position="18"/>
        <end position="218"/>
    </location>
</feature>
<keyword evidence="5" id="KW-0997">Cell inner membrane</keyword>
<evidence type="ECO:0000256" key="3">
    <source>
        <dbReference type="ARBA" id="ARBA00022448"/>
    </source>
</evidence>
<dbReference type="Gene3D" id="1.10.3720.10">
    <property type="entry name" value="MetI-like"/>
    <property type="match status" value="1"/>
</dbReference>
<gene>
    <name evidence="11" type="ORF">GA0061103_0158</name>
</gene>
<dbReference type="GO" id="GO:0043190">
    <property type="term" value="C:ATP-binding cassette (ABC) transporter complex"/>
    <property type="evidence" value="ECO:0007669"/>
    <property type="project" value="InterPro"/>
</dbReference>
<sequence>MSDLLSPDGWGWQLLKGLWLTIRLALTTLPIGLASGLLLALLINGGNVWLAKIAVLFTTVFRSLPELLTLFIIYFGGQQALQYLSRLVTGHEIGEISGFLAGIIALGIVFASFSSEIFVAGLRAIPRGQREAAAALGLSRGRTFLSVILPQLWRLVLPGLGNLWFVLLKDTALVSVISLNDLMRQTQLAVASTKEPLFFFAITCLIYLAVSLLSSGAISRMEARANRGYVGGRT</sequence>
<evidence type="ECO:0000259" key="10">
    <source>
        <dbReference type="PROSITE" id="PS50928"/>
    </source>
</evidence>
<dbReference type="InterPro" id="IPR000515">
    <property type="entry name" value="MetI-like"/>
</dbReference>
<dbReference type="AlphaFoldDB" id="A0A1C3X594"/>
<proteinExistence type="inferred from homology"/>
<evidence type="ECO:0000256" key="1">
    <source>
        <dbReference type="ARBA" id="ARBA00004429"/>
    </source>
</evidence>
<evidence type="ECO:0000256" key="7">
    <source>
        <dbReference type="ARBA" id="ARBA00022989"/>
    </source>
</evidence>
<feature type="transmembrane region" description="Helical" evidence="9">
    <location>
        <begin position="197"/>
        <end position="218"/>
    </location>
</feature>
<evidence type="ECO:0000256" key="9">
    <source>
        <dbReference type="RuleBase" id="RU363032"/>
    </source>
</evidence>
<comment type="similarity">
    <text evidence="2">Belongs to the binding-protein-dependent transport system permease family. HisMQ subfamily.</text>
</comment>
<dbReference type="CDD" id="cd06261">
    <property type="entry name" value="TM_PBP2"/>
    <property type="match status" value="1"/>
</dbReference>
<evidence type="ECO:0000313" key="11">
    <source>
        <dbReference type="EMBL" id="SCB47418.1"/>
    </source>
</evidence>
<accession>A0A1C3X594</accession>
<evidence type="ECO:0000256" key="5">
    <source>
        <dbReference type="ARBA" id="ARBA00022519"/>
    </source>
</evidence>
<feature type="transmembrane region" description="Helical" evidence="9">
    <location>
        <begin position="143"/>
        <end position="165"/>
    </location>
</feature>
<dbReference type="InterPro" id="IPR010065">
    <property type="entry name" value="AA_ABC_transptr_permease_3TM"/>
</dbReference>
<keyword evidence="6 9" id="KW-0812">Transmembrane</keyword>
<dbReference type="Pfam" id="PF00528">
    <property type="entry name" value="BPD_transp_1"/>
    <property type="match status" value="1"/>
</dbReference>
<comment type="subcellular location">
    <subcellularLocation>
        <location evidence="1">Cell inner membrane</location>
        <topology evidence="1">Multi-pass membrane protein</topology>
    </subcellularLocation>
    <subcellularLocation>
        <location evidence="9">Cell membrane</location>
        <topology evidence="9">Multi-pass membrane protein</topology>
    </subcellularLocation>
</comment>
<dbReference type="PANTHER" id="PTHR30133:SF2">
    <property type="entry name" value="ARGININE ABC TRANSPORTER PERMEASE PROTEIN ARTQ"/>
    <property type="match status" value="1"/>
</dbReference>
<organism evidence="11 12">
    <name type="scientific">Rhizobium multihospitium</name>
    <dbReference type="NCBI Taxonomy" id="410764"/>
    <lineage>
        <taxon>Bacteria</taxon>
        <taxon>Pseudomonadati</taxon>
        <taxon>Pseudomonadota</taxon>
        <taxon>Alphaproteobacteria</taxon>
        <taxon>Hyphomicrobiales</taxon>
        <taxon>Rhizobiaceae</taxon>
        <taxon>Rhizobium/Agrobacterium group</taxon>
        <taxon>Rhizobium</taxon>
    </lineage>
</organism>
<dbReference type="EMBL" id="FMAG01000010">
    <property type="protein sequence ID" value="SCB47418.1"/>
    <property type="molecule type" value="Genomic_DNA"/>
</dbReference>
<dbReference type="PANTHER" id="PTHR30133">
    <property type="entry name" value="CATIONIC AMINO ACID TRANSPORTER, MEMBRANE COMPONENT"/>
    <property type="match status" value="1"/>
</dbReference>
<dbReference type="InterPro" id="IPR035906">
    <property type="entry name" value="MetI-like_sf"/>
</dbReference>
<name>A0A1C3X594_9HYPH</name>
<evidence type="ECO:0000256" key="8">
    <source>
        <dbReference type="ARBA" id="ARBA00023136"/>
    </source>
</evidence>
<feature type="transmembrane region" description="Helical" evidence="9">
    <location>
        <begin position="55"/>
        <end position="76"/>
    </location>
</feature>
<feature type="transmembrane region" description="Helical" evidence="9">
    <location>
        <begin position="20"/>
        <end position="43"/>
    </location>
</feature>
<protein>
    <submittedName>
        <fullName evidence="11">Polar amino acid transport system permease protein</fullName>
    </submittedName>
</protein>
<reference evidence="12" key="1">
    <citation type="submission" date="2016-08" db="EMBL/GenBank/DDBJ databases">
        <authorList>
            <person name="Varghese N."/>
            <person name="Submissions Spin"/>
        </authorList>
    </citation>
    <scope>NUCLEOTIDE SEQUENCE [LARGE SCALE GENOMIC DNA]</scope>
    <source>
        <strain evidence="12">HAMBI 2975</strain>
    </source>
</reference>
<dbReference type="Proteomes" id="UP000199101">
    <property type="component" value="Unassembled WGS sequence"/>
</dbReference>
<keyword evidence="7 9" id="KW-1133">Transmembrane helix</keyword>
<evidence type="ECO:0000256" key="4">
    <source>
        <dbReference type="ARBA" id="ARBA00022475"/>
    </source>
</evidence>
<keyword evidence="4" id="KW-1003">Cell membrane</keyword>
<dbReference type="PROSITE" id="PS50928">
    <property type="entry name" value="ABC_TM1"/>
    <property type="match status" value="1"/>
</dbReference>
<dbReference type="NCBIfam" id="TIGR01726">
    <property type="entry name" value="HEQRo_perm_3TM"/>
    <property type="match status" value="1"/>
</dbReference>
<evidence type="ECO:0000256" key="6">
    <source>
        <dbReference type="ARBA" id="ARBA00022692"/>
    </source>
</evidence>
<feature type="transmembrane region" description="Helical" evidence="9">
    <location>
        <begin position="96"/>
        <end position="122"/>
    </location>
</feature>
<evidence type="ECO:0000256" key="2">
    <source>
        <dbReference type="ARBA" id="ARBA00010072"/>
    </source>
</evidence>
<dbReference type="RefSeq" id="WP_092718300.1">
    <property type="nucleotide sequence ID" value="NZ_FMAG01000010.1"/>
</dbReference>
<dbReference type="STRING" id="410764.GA0061103_0158"/>
<keyword evidence="8 9" id="KW-0472">Membrane</keyword>
<dbReference type="OrthoDB" id="9815029at2"/>
<dbReference type="GO" id="GO:0022857">
    <property type="term" value="F:transmembrane transporter activity"/>
    <property type="evidence" value="ECO:0007669"/>
    <property type="project" value="InterPro"/>
</dbReference>